<feature type="non-terminal residue" evidence="2">
    <location>
        <position position="1"/>
    </location>
</feature>
<feature type="domain" description="PRORP" evidence="1">
    <location>
        <begin position="305"/>
        <end position="527"/>
    </location>
</feature>
<proteinExistence type="predicted"/>
<dbReference type="Proteomes" id="UP000054630">
    <property type="component" value="Unassembled WGS sequence"/>
</dbReference>
<reference evidence="2 3" key="1">
    <citation type="submission" date="2015-01" db="EMBL/GenBank/DDBJ databases">
        <title>Evolution of Trichinella species and genotypes.</title>
        <authorList>
            <person name="Korhonen P.K."/>
            <person name="Edoardo P."/>
            <person name="Giuseppe L.R."/>
            <person name="Gasser R.B."/>
        </authorList>
    </citation>
    <scope>NUCLEOTIDE SEQUENCE [LARGE SCALE GENOMIC DNA]</scope>
    <source>
        <strain evidence="2">ISS37</strain>
    </source>
</reference>
<protein>
    <submittedName>
        <fullName evidence="2">Mitochondrial ribonuclease P protein 3</fullName>
    </submittedName>
</protein>
<gene>
    <name evidence="2" type="ORF">T07_13226</name>
</gene>
<dbReference type="Pfam" id="PF16953">
    <property type="entry name" value="PRORP"/>
    <property type="match status" value="1"/>
</dbReference>
<dbReference type="AlphaFoldDB" id="A0A0V0SH68"/>
<feature type="non-terminal residue" evidence="2">
    <location>
        <position position="620"/>
    </location>
</feature>
<comment type="caution">
    <text evidence="2">The sequence shown here is derived from an EMBL/GenBank/DDBJ whole genome shotgun (WGS) entry which is preliminary data.</text>
</comment>
<dbReference type="Gene3D" id="3.40.50.11980">
    <property type="match status" value="1"/>
</dbReference>
<evidence type="ECO:0000313" key="2">
    <source>
        <dbReference type="EMBL" id="KRX26111.1"/>
    </source>
</evidence>
<organism evidence="2 3">
    <name type="scientific">Trichinella nelsoni</name>
    <dbReference type="NCBI Taxonomy" id="6336"/>
    <lineage>
        <taxon>Eukaryota</taxon>
        <taxon>Metazoa</taxon>
        <taxon>Ecdysozoa</taxon>
        <taxon>Nematoda</taxon>
        <taxon>Enoplea</taxon>
        <taxon>Dorylaimia</taxon>
        <taxon>Trichinellida</taxon>
        <taxon>Trichinellidae</taxon>
        <taxon>Trichinella</taxon>
    </lineage>
</organism>
<evidence type="ECO:0000259" key="1">
    <source>
        <dbReference type="Pfam" id="PF16953"/>
    </source>
</evidence>
<accession>A0A0V0SH68</accession>
<evidence type="ECO:0000313" key="3">
    <source>
        <dbReference type="Proteomes" id="UP000054630"/>
    </source>
</evidence>
<dbReference type="OrthoDB" id="46913at2759"/>
<sequence length="620" mass="71681">LLSKSVKDIFKASCQRRNINYWQSAKINSLLKLLQGIVAVLFHFNFGMDPISCPGSNFPYLCEAIHAFILRNKNMSNDQWQKFRIKLWDMTDKESTVDCAILKTLQMKSLFHHGVSYIRYLFTIGLHDVYTVQYAVLVLEHCYLNSFEHFDLELAIQLMNHVLSMDKSFPKFFTEQKAIVLCLCGNFKECSSMWSTISNRSTECRMISIFFIAACRYEKARWIWSLEIEGPFTLSASCHMEMLKYLKMVLQKNGELESLKELDNYVEFYDRSQCLTFDESTVESFKNYFASFPKIKWAVDCGIVTDDGCCSCCGGRLKQLTVSDEDFDSMKEEAFRGVRFQSLAKAFASFRQFLSENAPFDVVVDGYTTDSLGGPASNDVQLKRVKLRTEKMFLQILLTIEDLICLLKSELNFKNVLLITRQRLMHSDLLHEMAKLYSVTNIFASDACLIDAALNSGKDCYIVSSEMPKLVWDKFSDQCRLNFLRWKEMRWICSEHADLNSSHQNTLQMPKPLCPNAEKNGDHGYHFRFVLTENDDTNNKTKNIITWGIIVSSFFIFKTFYKPKASLIKSNKPLKSSCNSANQRLFATDLMNDIYKWIAKYAINILIRETLGFKNPTVEE</sequence>
<name>A0A0V0SH68_9BILA</name>
<dbReference type="InterPro" id="IPR031595">
    <property type="entry name" value="PRORP_C"/>
</dbReference>
<dbReference type="EMBL" id="JYDL01000009">
    <property type="protein sequence ID" value="KRX26111.1"/>
    <property type="molecule type" value="Genomic_DNA"/>
</dbReference>
<keyword evidence="3" id="KW-1185">Reference proteome</keyword>
<dbReference type="STRING" id="6336.A0A0V0SH68"/>